<sequence length="223" mass="24127">MALSRAQDVKVDNTTGSASGNGDKSEGKTISAKNAASETPSNDDVTAQENPPKNNAEGGTPAIPTTSETEVPEFKPQSPPRGGANSGPHYVIYTDSENSLTKEKGKMLPSVADLKGFNRLLLAFWMTDRKLPARPELTGKGPVDRAEYWSGLSSTDRKRLKAEYNKAGTSVMVSAFGEAGRLMAYLSPEMLCSFLTPVVRVRRSVAYETLKWASLEYYAIAIE</sequence>
<proteinExistence type="predicted"/>
<accession>A0ACC2WEZ2</accession>
<comment type="caution">
    <text evidence="1">The sequence shown here is derived from an EMBL/GenBank/DDBJ whole genome shotgun (WGS) entry which is preliminary data.</text>
</comment>
<keyword evidence="2" id="KW-1185">Reference proteome</keyword>
<dbReference type="EMBL" id="JASBWS010000027">
    <property type="protein sequence ID" value="KAJ9109986.1"/>
    <property type="molecule type" value="Genomic_DNA"/>
</dbReference>
<protein>
    <submittedName>
        <fullName evidence="1">Uncharacterized protein</fullName>
    </submittedName>
</protein>
<reference evidence="1" key="1">
    <citation type="submission" date="2023-04" db="EMBL/GenBank/DDBJ databases">
        <title>Draft Genome sequencing of Naganishia species isolated from polar environments using Oxford Nanopore Technology.</title>
        <authorList>
            <person name="Leo P."/>
            <person name="Venkateswaran K."/>
        </authorList>
    </citation>
    <scope>NUCLEOTIDE SEQUENCE</scope>
    <source>
        <strain evidence="1">MNA-CCFEE 5262</strain>
    </source>
</reference>
<organism evidence="1 2">
    <name type="scientific">Naganishia adeliensis</name>
    <dbReference type="NCBI Taxonomy" id="92952"/>
    <lineage>
        <taxon>Eukaryota</taxon>
        <taxon>Fungi</taxon>
        <taxon>Dikarya</taxon>
        <taxon>Basidiomycota</taxon>
        <taxon>Agaricomycotina</taxon>
        <taxon>Tremellomycetes</taxon>
        <taxon>Filobasidiales</taxon>
        <taxon>Filobasidiaceae</taxon>
        <taxon>Naganishia</taxon>
    </lineage>
</organism>
<name>A0ACC2WEZ2_9TREE</name>
<gene>
    <name evidence="1" type="ORF">QFC20_003186</name>
</gene>
<evidence type="ECO:0000313" key="2">
    <source>
        <dbReference type="Proteomes" id="UP001230649"/>
    </source>
</evidence>
<evidence type="ECO:0000313" key="1">
    <source>
        <dbReference type="EMBL" id="KAJ9109986.1"/>
    </source>
</evidence>
<dbReference type="Proteomes" id="UP001230649">
    <property type="component" value="Unassembled WGS sequence"/>
</dbReference>